<dbReference type="Proteomes" id="UP000182350">
    <property type="component" value="Unassembled WGS sequence"/>
</dbReference>
<protein>
    <submittedName>
        <fullName evidence="2">YfaZ</fullName>
    </submittedName>
</protein>
<dbReference type="RefSeq" id="WP_072325699.1">
    <property type="nucleotide sequence ID" value="NZ_FPJW01000004.1"/>
</dbReference>
<gene>
    <name evidence="2" type="ORF">SAMN02745752_01455</name>
</gene>
<evidence type="ECO:0000313" key="2">
    <source>
        <dbReference type="EMBL" id="SFX38525.1"/>
    </source>
</evidence>
<name>A0A1K1WP27_9GAMM</name>
<evidence type="ECO:0000256" key="1">
    <source>
        <dbReference type="SAM" id="SignalP"/>
    </source>
</evidence>
<dbReference type="AlphaFoldDB" id="A0A1K1WP27"/>
<sequence>MLTHVLRSSALLLPLLVLSLPAAAFGLSPGSLEANINNDTLQVEYDRPLTGASNLHINGSFLYTEEDSDSSATVATFGLQGVETDNRTYRAAIGARMYGYSAPGSNSGLAIAFGGLFYHVVPGAQRLSAGGYAWYAPKVTSFNDTETLYEVGGRVAYRAIQNTDVFLGYRHIHLKTDRGFNDPIEKGFHVGFRLNF</sequence>
<feature type="chain" id="PRO_5012340201" evidence="1">
    <location>
        <begin position="25"/>
        <end position="196"/>
    </location>
</feature>
<feature type="signal peptide" evidence="1">
    <location>
        <begin position="1"/>
        <end position="24"/>
    </location>
</feature>
<dbReference type="Pfam" id="PF07437">
    <property type="entry name" value="YfaZ"/>
    <property type="match status" value="1"/>
</dbReference>
<keyword evidence="3" id="KW-1185">Reference proteome</keyword>
<evidence type="ECO:0000313" key="3">
    <source>
        <dbReference type="Proteomes" id="UP000182350"/>
    </source>
</evidence>
<accession>A0A1K1WP27</accession>
<reference evidence="2 3" key="1">
    <citation type="submission" date="2016-11" db="EMBL/GenBank/DDBJ databases">
        <authorList>
            <person name="Jaros S."/>
            <person name="Januszkiewicz K."/>
            <person name="Wedrychowicz H."/>
        </authorList>
    </citation>
    <scope>NUCLEOTIDE SEQUENCE [LARGE SCALE GENOMIC DNA]</scope>
    <source>
        <strain evidence="2 3">DSM 21637</strain>
    </source>
</reference>
<dbReference type="EMBL" id="FPJW01000004">
    <property type="protein sequence ID" value="SFX38525.1"/>
    <property type="molecule type" value="Genomic_DNA"/>
</dbReference>
<organism evidence="2 3">
    <name type="scientific">Marinospirillum alkaliphilum DSM 21637</name>
    <dbReference type="NCBI Taxonomy" id="1122209"/>
    <lineage>
        <taxon>Bacteria</taxon>
        <taxon>Pseudomonadati</taxon>
        <taxon>Pseudomonadota</taxon>
        <taxon>Gammaproteobacteria</taxon>
        <taxon>Oceanospirillales</taxon>
        <taxon>Oceanospirillaceae</taxon>
        <taxon>Marinospirillum</taxon>
    </lineage>
</organism>
<dbReference type="InterPro" id="IPR009998">
    <property type="entry name" value="YfaZ"/>
</dbReference>
<dbReference type="OrthoDB" id="6366116at2"/>
<proteinExistence type="predicted"/>
<keyword evidence="1" id="KW-0732">Signal</keyword>
<dbReference type="STRING" id="1122209.SAMN02745752_01455"/>